<gene>
    <name evidence="2" type="ORF">GRF59_07720</name>
</gene>
<evidence type="ECO:0008006" key="4">
    <source>
        <dbReference type="Google" id="ProtNLM"/>
    </source>
</evidence>
<name>A0A7X3LGS5_9BACL</name>
<reference evidence="2 3" key="1">
    <citation type="submission" date="2019-12" db="EMBL/GenBank/DDBJ databases">
        <title>Paenibacillus sp. nov., an endophytic bacterium isolated from the stem of Dendrobium.</title>
        <authorList>
            <person name="Zhao R."/>
        </authorList>
    </citation>
    <scope>NUCLEOTIDE SEQUENCE [LARGE SCALE GENOMIC DNA]</scope>
    <source>
        <strain evidence="2 3">HJL G12</strain>
    </source>
</reference>
<comment type="caution">
    <text evidence="2">The sequence shown here is derived from an EMBL/GenBank/DDBJ whole genome shotgun (WGS) entry which is preliminary data.</text>
</comment>
<keyword evidence="3" id="KW-1185">Reference proteome</keyword>
<dbReference type="RefSeq" id="WP_160497017.1">
    <property type="nucleotide sequence ID" value="NZ_WUBI01000001.1"/>
</dbReference>
<feature type="compositionally biased region" description="Polar residues" evidence="1">
    <location>
        <begin position="105"/>
        <end position="114"/>
    </location>
</feature>
<protein>
    <recommendedName>
        <fullName evidence="4">Endolytic transglycosylase MltG</fullName>
    </recommendedName>
</protein>
<feature type="region of interest" description="Disordered" evidence="1">
    <location>
        <begin position="76"/>
        <end position="139"/>
    </location>
</feature>
<organism evidence="2 3">
    <name type="scientific">Paenibacillus dendrobii</name>
    <dbReference type="NCBI Taxonomy" id="2691084"/>
    <lineage>
        <taxon>Bacteria</taxon>
        <taxon>Bacillati</taxon>
        <taxon>Bacillota</taxon>
        <taxon>Bacilli</taxon>
        <taxon>Bacillales</taxon>
        <taxon>Paenibacillaceae</taxon>
        <taxon>Paenibacillus</taxon>
    </lineage>
</organism>
<sequence>MIKNRSFMIGLGSGLLVGVLLLQLMNAGANQEILSQTTEAGKLTKEQLQEQAEAMDMKVIDAEDKLMTEEEWKRQMIDKSSKAQGTDAKTPDAGNKTEEPKTPEQPVSPTSKINDQAPKAQKPVVSKNPEKPASPSVNVKIASGSNLTAVADKLKQSGIISDTASFIKKGRSQKMSTKIQSGTFEFTPGEDFNSIIAKITTKPPS</sequence>
<dbReference type="EMBL" id="WUBI01000001">
    <property type="protein sequence ID" value="MWV43520.1"/>
    <property type="molecule type" value="Genomic_DNA"/>
</dbReference>
<dbReference type="Gene3D" id="3.30.1490.480">
    <property type="entry name" value="Endolytic murein transglycosylase"/>
    <property type="match status" value="1"/>
</dbReference>
<evidence type="ECO:0000313" key="2">
    <source>
        <dbReference type="EMBL" id="MWV43520.1"/>
    </source>
</evidence>
<dbReference type="AlphaFoldDB" id="A0A7X3LGS5"/>
<dbReference type="Proteomes" id="UP000460318">
    <property type="component" value="Unassembled WGS sequence"/>
</dbReference>
<evidence type="ECO:0000313" key="3">
    <source>
        <dbReference type="Proteomes" id="UP000460318"/>
    </source>
</evidence>
<proteinExistence type="predicted"/>
<evidence type="ECO:0000256" key="1">
    <source>
        <dbReference type="SAM" id="MobiDB-lite"/>
    </source>
</evidence>
<accession>A0A7X3LGS5</accession>